<accession>A0ABP0JN72</accession>
<evidence type="ECO:0000313" key="5">
    <source>
        <dbReference type="Proteomes" id="UP001642464"/>
    </source>
</evidence>
<dbReference type="PANTHER" id="PTHR37944">
    <property type="entry name" value="PORIN B"/>
    <property type="match status" value="1"/>
</dbReference>
<keyword evidence="1" id="KW-0732">Signal</keyword>
<name>A0ABP0JN72_9DINO</name>
<organism evidence="4 5">
    <name type="scientific">Durusdinium trenchii</name>
    <dbReference type="NCBI Taxonomy" id="1381693"/>
    <lineage>
        <taxon>Eukaryota</taxon>
        <taxon>Sar</taxon>
        <taxon>Alveolata</taxon>
        <taxon>Dinophyceae</taxon>
        <taxon>Suessiales</taxon>
        <taxon>Symbiodiniaceae</taxon>
        <taxon>Durusdinium</taxon>
    </lineage>
</organism>
<feature type="chain" id="PRO_5045029181" evidence="1">
    <location>
        <begin position="23"/>
        <end position="440"/>
    </location>
</feature>
<dbReference type="InterPro" id="IPR038673">
    <property type="entry name" value="OprB_sf"/>
</dbReference>
<dbReference type="Pfam" id="PF04966">
    <property type="entry name" value="OprB"/>
    <property type="match status" value="1"/>
</dbReference>
<evidence type="ECO:0000256" key="1">
    <source>
        <dbReference type="SAM" id="SignalP"/>
    </source>
</evidence>
<reference evidence="4 5" key="1">
    <citation type="submission" date="2024-02" db="EMBL/GenBank/DDBJ databases">
        <authorList>
            <person name="Chen Y."/>
            <person name="Shah S."/>
            <person name="Dougan E. K."/>
            <person name="Thang M."/>
            <person name="Chan C."/>
        </authorList>
    </citation>
    <scope>NUCLEOTIDE SEQUENCE [LARGE SCALE GENOMIC DNA]</scope>
</reference>
<dbReference type="Gene3D" id="2.40.160.180">
    <property type="entry name" value="Carbohydrate-selective porin OprB"/>
    <property type="match status" value="1"/>
</dbReference>
<comment type="caution">
    <text evidence="4">The sequence shown here is derived from an EMBL/GenBank/DDBJ whole genome shotgun (WGS) entry which is preliminary data.</text>
</comment>
<evidence type="ECO:0000313" key="4">
    <source>
        <dbReference type="EMBL" id="CAK9015900.1"/>
    </source>
</evidence>
<dbReference type="InterPro" id="IPR007049">
    <property type="entry name" value="Carb-sel_porin_OprB"/>
</dbReference>
<gene>
    <name evidence="4" type="ORF">SCF082_LOCUS12954</name>
    <name evidence="2" type="ORF">SCF082_LOCUS3474</name>
    <name evidence="3" type="ORF">SCF082_LOCUS6809</name>
</gene>
<keyword evidence="5" id="KW-1185">Reference proteome</keyword>
<dbReference type="EMBL" id="CAXAMM010003766">
    <property type="protein sequence ID" value="CAK9001153.1"/>
    <property type="molecule type" value="Genomic_DNA"/>
</dbReference>
<evidence type="ECO:0000313" key="2">
    <source>
        <dbReference type="EMBL" id="CAK8993361.1"/>
    </source>
</evidence>
<dbReference type="InterPro" id="IPR052932">
    <property type="entry name" value="OprB_Porin"/>
</dbReference>
<evidence type="ECO:0000313" key="3">
    <source>
        <dbReference type="EMBL" id="CAK9001153.1"/>
    </source>
</evidence>
<protein>
    <submittedName>
        <fullName evidence="4">Porin B (Glucose porin) (Outer membrane protein D1)</fullName>
    </submittedName>
</protein>
<dbReference type="Proteomes" id="UP001642464">
    <property type="component" value="Unassembled WGS sequence"/>
</dbReference>
<proteinExistence type="predicted"/>
<sequence>MWLSHRITRAIALAMMFAGSLAHAEEYLETEESVHSHPTVMDAWFNGKAEVYIQDGLFAKVFPELRRDFAEEGIIAYGWSMTALQGNPVGGRDQDFQFTNLTDFGVDFDLETIAGIEGLSARISGSSASGNDLTEDVGATIPVNAVFSGDSTRFFEMYLEQEWGDEQWNLRVGRLAVGWEYGLDYDVFTNYLSAAYRLNVFGLDANTPNFSVIPFANWGARLRWTPNENWKLQASFMNGSPQDFADDNLHGLEFDFQPGRGSFLIAEGTYQWSATEQQRRSSGRLPGRITLGTYFDTGEFDHLDGSGRTGRDVGSVYGIVRQKVWEPEPLTDRGVHVWSAVTHAWNESLVTFPWYVNGGLLWFGPLESRQHDNLALGFANGWFSDSLQGQSTESVLSASYTFYINDVLDITPNVQYVVQPGGRSNTDDALILGVLFYLTL</sequence>
<feature type="signal peptide" evidence="1">
    <location>
        <begin position="1"/>
        <end position="22"/>
    </location>
</feature>
<dbReference type="EMBL" id="CAXAMM010007955">
    <property type="protein sequence ID" value="CAK9015900.1"/>
    <property type="molecule type" value="Genomic_DNA"/>
</dbReference>
<dbReference type="PANTHER" id="PTHR37944:SF1">
    <property type="entry name" value="PORIN B"/>
    <property type="match status" value="1"/>
</dbReference>
<dbReference type="EMBL" id="CAXAMM010001766">
    <property type="protein sequence ID" value="CAK8993361.1"/>
    <property type="molecule type" value="Genomic_DNA"/>
</dbReference>